<name>A0A963YUP6_9PROT</name>
<keyword evidence="3 6" id="KW-0812">Transmembrane</keyword>
<keyword evidence="5 6" id="KW-0472">Membrane</keyword>
<protein>
    <submittedName>
        <fullName evidence="7">LysE family transporter</fullName>
    </submittedName>
</protein>
<evidence type="ECO:0000313" key="8">
    <source>
        <dbReference type="Proteomes" id="UP000708298"/>
    </source>
</evidence>
<feature type="transmembrane region" description="Helical" evidence="6">
    <location>
        <begin position="37"/>
        <end position="60"/>
    </location>
</feature>
<gene>
    <name evidence="7" type="ORF">ASILVAE211_18590</name>
</gene>
<dbReference type="GO" id="GO:0015171">
    <property type="term" value="F:amino acid transmembrane transporter activity"/>
    <property type="evidence" value="ECO:0007669"/>
    <property type="project" value="TreeGrafter"/>
</dbReference>
<feature type="transmembrane region" description="Helical" evidence="6">
    <location>
        <begin position="147"/>
        <end position="168"/>
    </location>
</feature>
<proteinExistence type="predicted"/>
<keyword evidence="4 6" id="KW-1133">Transmembrane helix</keyword>
<organism evidence="7 8">
    <name type="scientific">Acidisoma silvae</name>
    <dbReference type="NCBI Taxonomy" id="2802396"/>
    <lineage>
        <taxon>Bacteria</taxon>
        <taxon>Pseudomonadati</taxon>
        <taxon>Pseudomonadota</taxon>
        <taxon>Alphaproteobacteria</taxon>
        <taxon>Acetobacterales</taxon>
        <taxon>Acidocellaceae</taxon>
        <taxon>Acidisoma</taxon>
    </lineage>
</organism>
<dbReference type="AlphaFoldDB" id="A0A963YUP6"/>
<sequence length="203" mass="21347">MSLPVFLTGLAMGFTLIVAIGAQNAFVLRQGLLGRFVWPVTLVCALSDTVLIVVGVLFFRQVAQALPAFEPVMRYGGAAFLTIYAGRSLHAAFTGPGALAAASGGDGGSLSRTLLLSLALTWLNPHVYLDTLVLLGSLSAQFRGQQMSFAAGAITASFAFFIALGQGAARLRPLLARPRVWQTVEVLIALTMAATALRLLLAQ</sequence>
<evidence type="ECO:0000256" key="3">
    <source>
        <dbReference type="ARBA" id="ARBA00022692"/>
    </source>
</evidence>
<dbReference type="Proteomes" id="UP000708298">
    <property type="component" value="Unassembled WGS sequence"/>
</dbReference>
<dbReference type="GO" id="GO:0005886">
    <property type="term" value="C:plasma membrane"/>
    <property type="evidence" value="ECO:0007669"/>
    <property type="project" value="UniProtKB-SubCell"/>
</dbReference>
<reference evidence="7" key="2">
    <citation type="submission" date="2021-01" db="EMBL/GenBank/DDBJ databases">
        <authorList>
            <person name="Mieszkin S."/>
            <person name="Pouder E."/>
            <person name="Alain K."/>
        </authorList>
    </citation>
    <scope>NUCLEOTIDE SEQUENCE</scope>
    <source>
        <strain evidence="7">HW T2.11</strain>
    </source>
</reference>
<keyword evidence="2" id="KW-1003">Cell membrane</keyword>
<feature type="transmembrane region" description="Helical" evidence="6">
    <location>
        <begin position="180"/>
        <end position="201"/>
    </location>
</feature>
<evidence type="ECO:0000256" key="5">
    <source>
        <dbReference type="ARBA" id="ARBA00023136"/>
    </source>
</evidence>
<comment type="caution">
    <text evidence="7">The sequence shown here is derived from an EMBL/GenBank/DDBJ whole genome shotgun (WGS) entry which is preliminary data.</text>
</comment>
<dbReference type="PANTHER" id="PTHR30086:SF20">
    <property type="entry name" value="ARGININE EXPORTER PROTEIN ARGO-RELATED"/>
    <property type="match status" value="1"/>
</dbReference>
<keyword evidence="8" id="KW-1185">Reference proteome</keyword>
<evidence type="ECO:0000256" key="4">
    <source>
        <dbReference type="ARBA" id="ARBA00022989"/>
    </source>
</evidence>
<evidence type="ECO:0000313" key="7">
    <source>
        <dbReference type="EMBL" id="MCB8877211.1"/>
    </source>
</evidence>
<dbReference type="PANTHER" id="PTHR30086">
    <property type="entry name" value="ARGININE EXPORTER PROTEIN ARGO"/>
    <property type="match status" value="1"/>
</dbReference>
<evidence type="ECO:0000256" key="1">
    <source>
        <dbReference type="ARBA" id="ARBA00004651"/>
    </source>
</evidence>
<feature type="transmembrane region" description="Helical" evidence="6">
    <location>
        <begin position="113"/>
        <end position="135"/>
    </location>
</feature>
<evidence type="ECO:0000256" key="6">
    <source>
        <dbReference type="SAM" id="Phobius"/>
    </source>
</evidence>
<evidence type="ECO:0000256" key="2">
    <source>
        <dbReference type="ARBA" id="ARBA00022475"/>
    </source>
</evidence>
<reference evidence="7" key="1">
    <citation type="journal article" date="2021" name="Microorganisms">
        <title>Acidisoma silvae sp. nov. and Acidisomacellulosilytica sp. nov., Two Acidophilic Bacteria Isolated from Decaying Wood, Hydrolyzing Cellulose and Producing Poly-3-hydroxybutyrate.</title>
        <authorList>
            <person name="Mieszkin S."/>
            <person name="Pouder E."/>
            <person name="Uroz S."/>
            <person name="Simon-Colin C."/>
            <person name="Alain K."/>
        </authorList>
    </citation>
    <scope>NUCLEOTIDE SEQUENCE</scope>
    <source>
        <strain evidence="7">HW T2.11</strain>
    </source>
</reference>
<dbReference type="InterPro" id="IPR001123">
    <property type="entry name" value="LeuE-type"/>
</dbReference>
<dbReference type="EMBL" id="JAESVB010000011">
    <property type="protein sequence ID" value="MCB8877211.1"/>
    <property type="molecule type" value="Genomic_DNA"/>
</dbReference>
<accession>A0A963YUP6</accession>
<comment type="subcellular location">
    <subcellularLocation>
        <location evidence="1">Cell membrane</location>
        <topology evidence="1">Multi-pass membrane protein</topology>
    </subcellularLocation>
</comment>
<dbReference type="RefSeq" id="WP_227322865.1">
    <property type="nucleotide sequence ID" value="NZ_JAESVB010000011.1"/>
</dbReference>
<feature type="transmembrane region" description="Helical" evidence="6">
    <location>
        <begin position="72"/>
        <end position="93"/>
    </location>
</feature>
<dbReference type="Pfam" id="PF01810">
    <property type="entry name" value="LysE"/>
    <property type="match status" value="1"/>
</dbReference>